<dbReference type="SUPFAM" id="SSF55424">
    <property type="entry name" value="FAD/NAD-linked reductases, dimerisation (C-terminal) domain"/>
    <property type="match status" value="1"/>
</dbReference>
<feature type="binding site" evidence="5">
    <location>
        <position position="52"/>
    </location>
    <ligand>
        <name>FAD</name>
        <dbReference type="ChEBI" id="CHEBI:57692"/>
    </ligand>
</feature>
<name>A0A934ITI9_9HYPH</name>
<dbReference type="Proteomes" id="UP000609531">
    <property type="component" value="Unassembled WGS sequence"/>
</dbReference>
<feature type="binding site" evidence="5">
    <location>
        <position position="310"/>
    </location>
    <ligand>
        <name>FAD</name>
        <dbReference type="ChEBI" id="CHEBI:57692"/>
    </ligand>
</feature>
<dbReference type="InterPro" id="IPR016156">
    <property type="entry name" value="FAD/NAD-linked_Rdtase_dimer_sf"/>
</dbReference>
<keyword evidence="10" id="KW-1185">Reference proteome</keyword>
<dbReference type="PANTHER" id="PTHR43014">
    <property type="entry name" value="MERCURIC REDUCTASE"/>
    <property type="match status" value="1"/>
</dbReference>
<evidence type="ECO:0000256" key="4">
    <source>
        <dbReference type="PIRSR" id="PIRSR000350-2"/>
    </source>
</evidence>
<keyword evidence="5" id="KW-0520">NAD</keyword>
<comment type="caution">
    <text evidence="9">The sequence shown here is derived from an EMBL/GenBank/DDBJ whole genome shotgun (WGS) entry which is preliminary data.</text>
</comment>
<dbReference type="Gene3D" id="3.50.50.60">
    <property type="entry name" value="FAD/NAD(P)-binding domain"/>
    <property type="match status" value="2"/>
</dbReference>
<dbReference type="GO" id="GO:0003955">
    <property type="term" value="F:NAD(P)H dehydrogenase (quinone) activity"/>
    <property type="evidence" value="ECO:0007669"/>
    <property type="project" value="TreeGrafter"/>
</dbReference>
<dbReference type="PIRSF" id="PIRSF000350">
    <property type="entry name" value="Mercury_reductase_MerA"/>
    <property type="match status" value="1"/>
</dbReference>
<feature type="domain" description="FAD/NAD(P)-binding" evidence="8">
    <location>
        <begin position="8"/>
        <end position="321"/>
    </location>
</feature>
<feature type="binding site" evidence="5">
    <location>
        <position position="268"/>
    </location>
    <ligand>
        <name>NAD(+)</name>
        <dbReference type="ChEBI" id="CHEBI:57540"/>
    </ligand>
</feature>
<keyword evidence="9" id="KW-0560">Oxidoreductase</keyword>
<dbReference type="PRINTS" id="PR00411">
    <property type="entry name" value="PNDRDTASEI"/>
</dbReference>
<evidence type="ECO:0000256" key="1">
    <source>
        <dbReference type="ARBA" id="ARBA00007532"/>
    </source>
</evidence>
<dbReference type="SUPFAM" id="SSF51905">
    <property type="entry name" value="FAD/NAD(P)-binding domain"/>
    <property type="match status" value="2"/>
</dbReference>
<dbReference type="Pfam" id="PF02852">
    <property type="entry name" value="Pyr_redox_dim"/>
    <property type="match status" value="1"/>
</dbReference>
<dbReference type="PANTHER" id="PTHR43014:SF4">
    <property type="entry name" value="PYRIDINE NUCLEOTIDE-DISULFIDE OXIDOREDUCTASE RCLA-RELATED"/>
    <property type="match status" value="1"/>
</dbReference>
<evidence type="ECO:0000313" key="10">
    <source>
        <dbReference type="Proteomes" id="UP000609531"/>
    </source>
</evidence>
<keyword evidence="2" id="KW-0285">Flavoprotein</keyword>
<dbReference type="Pfam" id="PF07992">
    <property type="entry name" value="Pyr_redox_2"/>
    <property type="match status" value="1"/>
</dbReference>
<dbReference type="GO" id="GO:0050660">
    <property type="term" value="F:flavin adenine dinucleotide binding"/>
    <property type="evidence" value="ECO:0007669"/>
    <property type="project" value="TreeGrafter"/>
</dbReference>
<dbReference type="Gene3D" id="3.30.390.30">
    <property type="match status" value="1"/>
</dbReference>
<dbReference type="GO" id="GO:0004148">
    <property type="term" value="F:dihydrolipoyl dehydrogenase (NADH) activity"/>
    <property type="evidence" value="ECO:0007669"/>
    <property type="project" value="UniProtKB-EC"/>
</dbReference>
<dbReference type="EMBL" id="JAEKJA010000026">
    <property type="protein sequence ID" value="MBJ3778343.1"/>
    <property type="molecule type" value="Genomic_DNA"/>
</dbReference>
<feature type="binding site" evidence="5">
    <location>
        <begin position="180"/>
        <end position="187"/>
    </location>
    <ligand>
        <name>NAD(+)</name>
        <dbReference type="ChEBI" id="CHEBI:57540"/>
    </ligand>
</feature>
<accession>A0A934ITI9</accession>
<evidence type="ECO:0000256" key="2">
    <source>
        <dbReference type="ARBA" id="ARBA00022630"/>
    </source>
</evidence>
<comment type="cofactor">
    <cofactor evidence="5">
        <name>FAD</name>
        <dbReference type="ChEBI" id="CHEBI:57692"/>
    </cofactor>
    <text evidence="5">Binds 1 FAD per subunit.</text>
</comment>
<keyword evidence="3 5" id="KW-0274">FAD</keyword>
<feature type="disulfide bond" description="Redox-active" evidence="6">
    <location>
        <begin position="43"/>
        <end position="48"/>
    </location>
</feature>
<feature type="active site" description="Proton acceptor" evidence="4">
    <location>
        <position position="444"/>
    </location>
</feature>
<proteinExistence type="inferred from homology"/>
<comment type="similarity">
    <text evidence="1">Belongs to the class-I pyridine nucleotide-disulfide oxidoreductase family.</text>
</comment>
<protein>
    <submittedName>
        <fullName evidence="9">Dihydrolipoyl dehydrogenase</fullName>
        <ecNumber evidence="9">1.8.1.4</ecNumber>
    </submittedName>
</protein>
<evidence type="ECO:0000313" key="9">
    <source>
        <dbReference type="EMBL" id="MBJ3778343.1"/>
    </source>
</evidence>
<keyword evidence="5" id="KW-0547">Nucleotide-binding</keyword>
<dbReference type="PRINTS" id="PR00368">
    <property type="entry name" value="FADPNR"/>
</dbReference>
<feature type="binding site" evidence="5">
    <location>
        <begin position="144"/>
        <end position="146"/>
    </location>
    <ligand>
        <name>FAD</name>
        <dbReference type="ChEBI" id="CHEBI:57692"/>
    </ligand>
</feature>
<dbReference type="InterPro" id="IPR001100">
    <property type="entry name" value="Pyr_nuc-diS_OxRdtase"/>
</dbReference>
<dbReference type="NCBIfam" id="NF004939">
    <property type="entry name" value="PRK06292.1-1"/>
    <property type="match status" value="1"/>
</dbReference>
<dbReference type="EC" id="1.8.1.4" evidence="9"/>
<dbReference type="InterPro" id="IPR023753">
    <property type="entry name" value="FAD/NAD-binding_dom"/>
</dbReference>
<feature type="domain" description="Pyridine nucleotide-disulphide oxidoreductase dimerisation" evidence="7">
    <location>
        <begin position="348"/>
        <end position="454"/>
    </location>
</feature>
<dbReference type="AlphaFoldDB" id="A0A934ITI9"/>
<evidence type="ECO:0000259" key="8">
    <source>
        <dbReference type="Pfam" id="PF07992"/>
    </source>
</evidence>
<organism evidence="9 10">
    <name type="scientific">Acuticoccus mangrovi</name>
    <dbReference type="NCBI Taxonomy" id="2796142"/>
    <lineage>
        <taxon>Bacteria</taxon>
        <taxon>Pseudomonadati</taxon>
        <taxon>Pseudomonadota</taxon>
        <taxon>Alphaproteobacteria</taxon>
        <taxon>Hyphomicrobiales</taxon>
        <taxon>Amorphaceae</taxon>
        <taxon>Acuticoccus</taxon>
    </lineage>
</organism>
<evidence type="ECO:0000256" key="3">
    <source>
        <dbReference type="ARBA" id="ARBA00022827"/>
    </source>
</evidence>
<evidence type="ECO:0000256" key="6">
    <source>
        <dbReference type="PIRSR" id="PIRSR000350-4"/>
    </source>
</evidence>
<gene>
    <name evidence="9" type="ORF">JCR33_21770</name>
</gene>
<evidence type="ECO:0000259" key="7">
    <source>
        <dbReference type="Pfam" id="PF02852"/>
    </source>
</evidence>
<dbReference type="InterPro" id="IPR036188">
    <property type="entry name" value="FAD/NAD-bd_sf"/>
</dbReference>
<dbReference type="InterPro" id="IPR004099">
    <property type="entry name" value="Pyr_nucl-diS_OxRdtase_dimer"/>
</dbReference>
<dbReference type="RefSeq" id="WP_198884240.1">
    <property type="nucleotide sequence ID" value="NZ_JAEKJA010000026.1"/>
</dbReference>
<evidence type="ECO:0000256" key="5">
    <source>
        <dbReference type="PIRSR" id="PIRSR000350-3"/>
    </source>
</evidence>
<reference evidence="9" key="1">
    <citation type="submission" date="2020-12" db="EMBL/GenBank/DDBJ databases">
        <title>Bacterial taxonomy.</title>
        <authorList>
            <person name="Pan X."/>
        </authorList>
    </citation>
    <scope>NUCLEOTIDE SEQUENCE</scope>
    <source>
        <strain evidence="9">B2012</strain>
    </source>
</reference>
<sequence length="479" mass="50074">MDERSAAVAIIGAGTAGLAALREVRRHTDDVLLIEAGAYGTTCARLGCMPSKLMIAAADAAEGCRNAATFGIETGPVMVDGRAVMARVQALRDRFVSHVVESVEDIPAEMRLRGRAVFEGDGRLRVTGEGRTTSVRAERIVIATGSRPMVPEMFAGLENVVTSDDVFGWQTLPESVVVFGNGIIGLELGQALTRLGVRTRLLGKDGLVGPLTDPDVRAVATEIFCNAFEFVPDHEVIDISEADRLTIAYHADGGEFSGNFDMALLAVGRVPNVDDLGLEATSLALDEDGVPLFDPDTGQCGTSAVFIAGDGQNDRPLLHEANHTGSIAGANAAAYPAVAAGHRRTPLAVVFSDPGIAIVGESHDGLMARGADIVCGAADWSKQGRAQVIDAACGRLHVYADRADTRLLGAEMVGPAAEHIAHVLALAIEQRMTLTELTAMPVYHPTLEEGLSTALCDALGQLSLGDPPLRHGLGHGAGG</sequence>